<feature type="signal peptide" evidence="1">
    <location>
        <begin position="1"/>
        <end position="23"/>
    </location>
</feature>
<organism evidence="2 3">
    <name type="scientific">Thioalkalivibrio denitrificans</name>
    <dbReference type="NCBI Taxonomy" id="108003"/>
    <lineage>
        <taxon>Bacteria</taxon>
        <taxon>Pseudomonadati</taxon>
        <taxon>Pseudomonadota</taxon>
        <taxon>Gammaproteobacteria</taxon>
        <taxon>Chromatiales</taxon>
        <taxon>Ectothiorhodospiraceae</taxon>
        <taxon>Thioalkalivibrio</taxon>
    </lineage>
</organism>
<proteinExistence type="predicted"/>
<reference evidence="2 3" key="1">
    <citation type="submission" date="2017-02" db="EMBL/GenBank/DDBJ databases">
        <title>Genomic diversity within the haloalkaliphilic genus Thioalkalivibrio.</title>
        <authorList>
            <person name="Ahn A.-C."/>
            <person name="Meier-Kolthoff J."/>
            <person name="Overmars L."/>
            <person name="Richter M."/>
            <person name="Woyke T."/>
            <person name="Sorokin D.Y."/>
            <person name="Muyzer G."/>
        </authorList>
    </citation>
    <scope>NUCLEOTIDE SEQUENCE [LARGE SCALE GENOMIC DNA]</scope>
    <source>
        <strain evidence="2 3">ALJD</strain>
    </source>
</reference>
<evidence type="ECO:0000313" key="3">
    <source>
        <dbReference type="Proteomes" id="UP000189462"/>
    </source>
</evidence>
<dbReference type="AlphaFoldDB" id="A0A1V3NSH9"/>
<dbReference type="Proteomes" id="UP000189462">
    <property type="component" value="Unassembled WGS sequence"/>
</dbReference>
<dbReference type="RefSeq" id="WP_077277589.1">
    <property type="nucleotide sequence ID" value="NZ_MVBK01000015.1"/>
</dbReference>
<gene>
    <name evidence="2" type="ORF">B1C78_02660</name>
</gene>
<dbReference type="InterPro" id="IPR014710">
    <property type="entry name" value="RmlC-like_jellyroll"/>
</dbReference>
<evidence type="ECO:0000256" key="1">
    <source>
        <dbReference type="SAM" id="SignalP"/>
    </source>
</evidence>
<comment type="caution">
    <text evidence="2">The sequence shown here is derived from an EMBL/GenBank/DDBJ whole genome shotgun (WGS) entry which is preliminary data.</text>
</comment>
<keyword evidence="1" id="KW-0732">Signal</keyword>
<keyword evidence="3" id="KW-1185">Reference proteome</keyword>
<evidence type="ECO:0000313" key="2">
    <source>
        <dbReference type="EMBL" id="OOG27828.1"/>
    </source>
</evidence>
<dbReference type="CDD" id="cd06989">
    <property type="entry name" value="cupin_DRT102"/>
    <property type="match status" value="1"/>
</dbReference>
<dbReference type="STRING" id="108003.B1C78_02660"/>
<dbReference type="Gene3D" id="2.60.120.10">
    <property type="entry name" value="Jelly Rolls"/>
    <property type="match status" value="1"/>
</dbReference>
<feature type="chain" id="PRO_5012279488" evidence="1">
    <location>
        <begin position="24"/>
        <end position="159"/>
    </location>
</feature>
<accession>A0A1V3NSH9</accession>
<protein>
    <submittedName>
        <fullName evidence="2">Cupin</fullName>
    </submittedName>
</protein>
<dbReference type="SUPFAM" id="SSF51182">
    <property type="entry name" value="RmlC-like cupins"/>
    <property type="match status" value="1"/>
</dbReference>
<dbReference type="InterPro" id="IPR011051">
    <property type="entry name" value="RmlC_Cupin_sf"/>
</dbReference>
<sequence>MNKTGIFLAVTALTLGASGAAWAGAPYQGDGSPLLMDPSELQWSEVASMAPGARIAVIEGNLGAEEPFTFRLKLPENYRVDPHVHPAYERVTVLSGTFHFAHGDTFDRNNTTALPAGGVAIMPPGAPMFGYTEEETVIQLHGTGPWGIEYVNDEDDPRN</sequence>
<dbReference type="EMBL" id="MVBK01000015">
    <property type="protein sequence ID" value="OOG27828.1"/>
    <property type="molecule type" value="Genomic_DNA"/>
</dbReference>
<name>A0A1V3NSH9_9GAMM</name>
<dbReference type="OrthoDB" id="1433532at2"/>